<proteinExistence type="predicted"/>
<protein>
    <submittedName>
        <fullName evidence="1">2321_t:CDS:1</fullName>
    </submittedName>
</protein>
<organism evidence="1 2">
    <name type="scientific">Scutellospora calospora</name>
    <dbReference type="NCBI Taxonomy" id="85575"/>
    <lineage>
        <taxon>Eukaryota</taxon>
        <taxon>Fungi</taxon>
        <taxon>Fungi incertae sedis</taxon>
        <taxon>Mucoromycota</taxon>
        <taxon>Glomeromycotina</taxon>
        <taxon>Glomeromycetes</taxon>
        <taxon>Diversisporales</taxon>
        <taxon>Gigasporaceae</taxon>
        <taxon>Scutellospora</taxon>
    </lineage>
</organism>
<gene>
    <name evidence="1" type="ORF">SCALOS_LOCUS1041</name>
</gene>
<name>A0ACA9K2B4_9GLOM</name>
<feature type="non-terminal residue" evidence="1">
    <location>
        <position position="1"/>
    </location>
</feature>
<keyword evidence="2" id="KW-1185">Reference proteome</keyword>
<dbReference type="EMBL" id="CAJVPM010000615">
    <property type="protein sequence ID" value="CAG8448052.1"/>
    <property type="molecule type" value="Genomic_DNA"/>
</dbReference>
<sequence>IPWLKHHKSPKGHLARWIIQLSKYEPYDIIKRKGRDHTNTDALSSNVEMPKISITPFLRPLMTKFVQLINLIPLNHMNSIDKVVEEMAKGKVLIITAKTGPSKSTDFIQNLTTKYSKDDEGYNVCTHGYLLALDKKFKDDDFIICIDEIHEMNEDSLILMEKYKGHVICLSAIPISVPNSVEIQLSKSRNPYHIEVIPGPSSYYLKSNVFYYLNRFKDRKRVLVIHLSYTQYLKLHDTLSKTLGKKCQIILGCRRNSKFITCPSSHAVSIQQKGRTGYMYDGIYVHLYENYIDTPFDLSISFMYNYLHLFEYYWGKKPLYFFSETSISPKIPSCYNVLLTNSDIGIYLELVYSTNVIDADLLYSRILSKRYNANTFYYSSINVVTPIEQETGKIDHKKKIKKQQGKTCILYAKKNSYALESEDINNHSLSYSICIHESDSKLKICCSYLAHNSDYKMPGAWCSFD</sequence>
<dbReference type="Proteomes" id="UP000789860">
    <property type="component" value="Unassembled WGS sequence"/>
</dbReference>
<reference evidence="1" key="1">
    <citation type="submission" date="2021-06" db="EMBL/GenBank/DDBJ databases">
        <authorList>
            <person name="Kallberg Y."/>
            <person name="Tangrot J."/>
            <person name="Rosling A."/>
        </authorList>
    </citation>
    <scope>NUCLEOTIDE SEQUENCE</scope>
    <source>
        <strain evidence="1">AU212A</strain>
    </source>
</reference>
<accession>A0ACA9K2B4</accession>
<evidence type="ECO:0000313" key="2">
    <source>
        <dbReference type="Proteomes" id="UP000789860"/>
    </source>
</evidence>
<evidence type="ECO:0000313" key="1">
    <source>
        <dbReference type="EMBL" id="CAG8448052.1"/>
    </source>
</evidence>
<feature type="non-terminal residue" evidence="1">
    <location>
        <position position="465"/>
    </location>
</feature>
<comment type="caution">
    <text evidence="1">The sequence shown here is derived from an EMBL/GenBank/DDBJ whole genome shotgun (WGS) entry which is preliminary data.</text>
</comment>